<protein>
    <submittedName>
        <fullName evidence="2">Uncharacterized protein</fullName>
    </submittedName>
</protein>
<proteinExistence type="predicted"/>
<dbReference type="AlphaFoldDB" id="A0A171ALL0"/>
<gene>
    <name evidence="2" type="ORF">PJIAN_4481</name>
</gene>
<keyword evidence="3" id="KW-1185">Reference proteome</keyword>
<dbReference type="RefSeq" id="WP_068705589.1">
    <property type="nucleotide sequence ID" value="NZ_BDCR01000004.1"/>
</dbReference>
<keyword evidence="1" id="KW-1133">Transmembrane helix</keyword>
<accession>A0A171ALL0</accession>
<reference evidence="3" key="2">
    <citation type="journal article" date="2017" name="Genome Announc.">
        <title>Draft genome sequence of Paludibacter jiangxiensis NM7(T), a propionate-producing fermentative bacterium.</title>
        <authorList>
            <person name="Qiu Y.-L."/>
            <person name="Tourlousse D.M."/>
            <person name="Matsuura N."/>
            <person name="Ohashi A."/>
            <person name="Sekiguchi Y."/>
        </authorList>
    </citation>
    <scope>NUCLEOTIDE SEQUENCE [LARGE SCALE GENOMIC DNA]</scope>
    <source>
        <strain evidence="3">NM7</strain>
    </source>
</reference>
<comment type="caution">
    <text evidence="2">The sequence shown here is derived from an EMBL/GenBank/DDBJ whole genome shotgun (WGS) entry which is preliminary data.</text>
</comment>
<reference evidence="3" key="1">
    <citation type="submission" date="2016-04" db="EMBL/GenBank/DDBJ databases">
        <title>Draft genome sequence of Paludibacter jiangxiensis strain NM7.</title>
        <authorList>
            <person name="Qiu Y."/>
            <person name="Matsuura N."/>
            <person name="Ohashi A."/>
            <person name="Tourlousse M.D."/>
            <person name="Sekiguchi Y."/>
        </authorList>
    </citation>
    <scope>NUCLEOTIDE SEQUENCE [LARGE SCALE GENOMIC DNA]</scope>
    <source>
        <strain evidence="3">NM7</strain>
    </source>
</reference>
<dbReference type="Proteomes" id="UP000076586">
    <property type="component" value="Unassembled WGS sequence"/>
</dbReference>
<dbReference type="InterPro" id="IPR045764">
    <property type="entry name" value="DUF6132"/>
</dbReference>
<keyword evidence="1" id="KW-0472">Membrane</keyword>
<keyword evidence="1" id="KW-0812">Transmembrane</keyword>
<dbReference type="OrthoDB" id="2062758at2"/>
<name>A0A171ALL0_9BACT</name>
<organism evidence="2 3">
    <name type="scientific">Paludibacter jiangxiensis</name>
    <dbReference type="NCBI Taxonomy" id="681398"/>
    <lineage>
        <taxon>Bacteria</taxon>
        <taxon>Pseudomonadati</taxon>
        <taxon>Bacteroidota</taxon>
        <taxon>Bacteroidia</taxon>
        <taxon>Bacteroidales</taxon>
        <taxon>Paludibacteraceae</taxon>
        <taxon>Paludibacter</taxon>
    </lineage>
</organism>
<sequence>MRQKILQFIKKNILIVAGIAVGAIGGFLYWKFVGCSSGHCPITSSPVNSTLYGALMGGLLFSMGKPDKKKGKEKTETTE</sequence>
<feature type="transmembrane region" description="Helical" evidence="1">
    <location>
        <begin position="42"/>
        <end position="64"/>
    </location>
</feature>
<evidence type="ECO:0000313" key="3">
    <source>
        <dbReference type="Proteomes" id="UP000076586"/>
    </source>
</evidence>
<feature type="transmembrane region" description="Helical" evidence="1">
    <location>
        <begin position="12"/>
        <end position="30"/>
    </location>
</feature>
<dbReference type="Pfam" id="PF19628">
    <property type="entry name" value="DUF6132"/>
    <property type="match status" value="1"/>
</dbReference>
<dbReference type="EMBL" id="BDCR01000004">
    <property type="protein sequence ID" value="GAT63938.1"/>
    <property type="molecule type" value="Genomic_DNA"/>
</dbReference>
<dbReference type="STRING" id="681398.PJIAN_4481"/>
<evidence type="ECO:0000313" key="2">
    <source>
        <dbReference type="EMBL" id="GAT63938.1"/>
    </source>
</evidence>
<evidence type="ECO:0000256" key="1">
    <source>
        <dbReference type="SAM" id="Phobius"/>
    </source>
</evidence>